<gene>
    <name evidence="2" type="ORF">KSP40_PGU013329</name>
</gene>
<name>A0ABR2LR65_9ASPA</name>
<evidence type="ECO:0000313" key="2">
    <source>
        <dbReference type="EMBL" id="KAK8947583.1"/>
    </source>
</evidence>
<proteinExistence type="predicted"/>
<dbReference type="EMBL" id="JBBWWR010000016">
    <property type="protein sequence ID" value="KAK8947583.1"/>
    <property type="molecule type" value="Genomic_DNA"/>
</dbReference>
<keyword evidence="3" id="KW-1185">Reference proteome</keyword>
<evidence type="ECO:0000313" key="3">
    <source>
        <dbReference type="Proteomes" id="UP001412067"/>
    </source>
</evidence>
<protein>
    <submittedName>
        <fullName evidence="2">Uncharacterized protein</fullName>
    </submittedName>
</protein>
<comment type="caution">
    <text evidence="2">The sequence shown here is derived from an EMBL/GenBank/DDBJ whole genome shotgun (WGS) entry which is preliminary data.</text>
</comment>
<sequence>MRGSTQPMPVVDDLAKRRGKDGEPLRSEKKRSREDEFHGDLHLSSDIKGIMSALQQIRDKAQKDGQNISIFSFKSCYIWKTSLYKLSLFEYWDGSWILY</sequence>
<evidence type="ECO:0000256" key="1">
    <source>
        <dbReference type="SAM" id="MobiDB-lite"/>
    </source>
</evidence>
<organism evidence="2 3">
    <name type="scientific">Platanthera guangdongensis</name>
    <dbReference type="NCBI Taxonomy" id="2320717"/>
    <lineage>
        <taxon>Eukaryota</taxon>
        <taxon>Viridiplantae</taxon>
        <taxon>Streptophyta</taxon>
        <taxon>Embryophyta</taxon>
        <taxon>Tracheophyta</taxon>
        <taxon>Spermatophyta</taxon>
        <taxon>Magnoliopsida</taxon>
        <taxon>Liliopsida</taxon>
        <taxon>Asparagales</taxon>
        <taxon>Orchidaceae</taxon>
        <taxon>Orchidoideae</taxon>
        <taxon>Orchideae</taxon>
        <taxon>Orchidinae</taxon>
        <taxon>Platanthera</taxon>
    </lineage>
</organism>
<feature type="compositionally biased region" description="Basic and acidic residues" evidence="1">
    <location>
        <begin position="13"/>
        <end position="38"/>
    </location>
</feature>
<accession>A0ABR2LR65</accession>
<feature type="region of interest" description="Disordered" evidence="1">
    <location>
        <begin position="1"/>
        <end position="38"/>
    </location>
</feature>
<dbReference type="Proteomes" id="UP001412067">
    <property type="component" value="Unassembled WGS sequence"/>
</dbReference>
<reference evidence="2 3" key="1">
    <citation type="journal article" date="2022" name="Nat. Plants">
        <title>Genomes of leafy and leafless Platanthera orchids illuminate the evolution of mycoheterotrophy.</title>
        <authorList>
            <person name="Li M.H."/>
            <person name="Liu K.W."/>
            <person name="Li Z."/>
            <person name="Lu H.C."/>
            <person name="Ye Q.L."/>
            <person name="Zhang D."/>
            <person name="Wang J.Y."/>
            <person name="Li Y.F."/>
            <person name="Zhong Z.M."/>
            <person name="Liu X."/>
            <person name="Yu X."/>
            <person name="Liu D.K."/>
            <person name="Tu X.D."/>
            <person name="Liu B."/>
            <person name="Hao Y."/>
            <person name="Liao X.Y."/>
            <person name="Jiang Y.T."/>
            <person name="Sun W.H."/>
            <person name="Chen J."/>
            <person name="Chen Y.Q."/>
            <person name="Ai Y."/>
            <person name="Zhai J.W."/>
            <person name="Wu S.S."/>
            <person name="Zhou Z."/>
            <person name="Hsiao Y.Y."/>
            <person name="Wu W.L."/>
            <person name="Chen Y.Y."/>
            <person name="Lin Y.F."/>
            <person name="Hsu J.L."/>
            <person name="Li C.Y."/>
            <person name="Wang Z.W."/>
            <person name="Zhao X."/>
            <person name="Zhong W.Y."/>
            <person name="Ma X.K."/>
            <person name="Ma L."/>
            <person name="Huang J."/>
            <person name="Chen G.Z."/>
            <person name="Huang M.Z."/>
            <person name="Huang L."/>
            <person name="Peng D.H."/>
            <person name="Luo Y.B."/>
            <person name="Zou S.Q."/>
            <person name="Chen S.P."/>
            <person name="Lan S."/>
            <person name="Tsai W.C."/>
            <person name="Van de Peer Y."/>
            <person name="Liu Z.J."/>
        </authorList>
    </citation>
    <scope>NUCLEOTIDE SEQUENCE [LARGE SCALE GENOMIC DNA]</scope>
    <source>
        <strain evidence="2">Lor288</strain>
    </source>
</reference>